<protein>
    <submittedName>
        <fullName evidence="3">Hypothetical secreted protein</fullName>
    </submittedName>
</protein>
<proteinExistence type="predicted"/>
<dbReference type="PATRIC" id="fig|362948.14.peg.426"/>
<sequence>MKLFSKLNLLILALGGVLVLSVPAVKADTTADTNNQQSTATLNIQDESSDITAKLSLDAVPSFPFGTVKTNTIFSGGTTESKLSDNNTVVVNDTRLSSVGWNLAVTNTTAFTNGNSKINGTINFTPSAFQFGDGVAAEGWTWSKAQTSLELPSSVSNQVATSTGAKKGTATSKIGNASLTFNGHDAIVPGSYTANLTWNLTAATKDSLIKSE</sequence>
<dbReference type="Proteomes" id="UP000006559">
    <property type="component" value="Chromosome"/>
</dbReference>
<gene>
    <name evidence="3" type="ordered locus">LSL_0350</name>
</gene>
<feature type="domain" description="WxL" evidence="2">
    <location>
        <begin position="48"/>
        <end position="202"/>
    </location>
</feature>
<evidence type="ECO:0000313" key="3">
    <source>
        <dbReference type="EMBL" id="ABD99163.1"/>
    </source>
</evidence>
<dbReference type="STRING" id="362948.LSL_0350"/>
<accession>Q1WV22</accession>
<dbReference type="InterPro" id="IPR027994">
    <property type="entry name" value="WxL_dom"/>
</dbReference>
<organism evidence="3 4">
    <name type="scientific">Ligilactobacillus salivarius (strain UCC118)</name>
    <name type="common">Lactobacillus salivarius</name>
    <dbReference type="NCBI Taxonomy" id="362948"/>
    <lineage>
        <taxon>Bacteria</taxon>
        <taxon>Bacillati</taxon>
        <taxon>Bacillota</taxon>
        <taxon>Bacilli</taxon>
        <taxon>Lactobacillales</taxon>
        <taxon>Lactobacillaceae</taxon>
        <taxon>Ligilactobacillus</taxon>
    </lineage>
</organism>
<dbReference type="RefSeq" id="WP_011475707.1">
    <property type="nucleotide sequence ID" value="NC_007929.1"/>
</dbReference>
<reference evidence="3 4" key="1">
    <citation type="journal article" date="2006" name="Proc. Natl. Acad. Sci. U.S.A.">
        <title>Multireplicon genome architecture of Lactobacillus salivarius.</title>
        <authorList>
            <person name="Claesson M.J."/>
            <person name="Li Y."/>
            <person name="Leahy S."/>
            <person name="Canchaya C."/>
            <person name="van Pijkeren J.P."/>
            <person name="Cerdeno-Tarraga A.M."/>
            <person name="Parkhill J."/>
            <person name="Flynn S."/>
            <person name="O'Sullivan G.C."/>
            <person name="Collins J.K."/>
            <person name="Higgins D."/>
            <person name="Shanahan F."/>
            <person name="Fitzgerald G.F."/>
            <person name="van Sinderen D."/>
            <person name="O'Toole P.W."/>
        </authorList>
    </citation>
    <scope>NUCLEOTIDE SEQUENCE [LARGE SCALE GENOMIC DNA]</scope>
    <source>
        <strain evidence="3 4">UCC118</strain>
    </source>
</reference>
<dbReference type="HOGENOM" id="CLU_1325000_0_0_9"/>
<feature type="signal peptide" evidence="1">
    <location>
        <begin position="1"/>
        <end position="27"/>
    </location>
</feature>
<evidence type="ECO:0000313" key="4">
    <source>
        <dbReference type="Proteomes" id="UP000006559"/>
    </source>
</evidence>
<feature type="chain" id="PRO_5004197329" evidence="1">
    <location>
        <begin position="28"/>
        <end position="212"/>
    </location>
</feature>
<dbReference type="EMBL" id="CP000233">
    <property type="protein sequence ID" value="ABD99163.1"/>
    <property type="molecule type" value="Genomic_DNA"/>
</dbReference>
<keyword evidence="1" id="KW-0732">Signal</keyword>
<evidence type="ECO:0000256" key="1">
    <source>
        <dbReference type="SAM" id="SignalP"/>
    </source>
</evidence>
<dbReference type="AlphaFoldDB" id="Q1WV22"/>
<keyword evidence="4" id="KW-1185">Reference proteome</keyword>
<dbReference type="OrthoDB" id="2282798at2"/>
<dbReference type="KEGG" id="lsl:LSL_0350"/>
<dbReference type="Pfam" id="PF13731">
    <property type="entry name" value="WxL"/>
    <property type="match status" value="1"/>
</dbReference>
<name>Q1WV22_LIGS1</name>
<evidence type="ECO:0000259" key="2">
    <source>
        <dbReference type="Pfam" id="PF13731"/>
    </source>
</evidence>